<feature type="signal peptide" evidence="7">
    <location>
        <begin position="1"/>
        <end position="29"/>
    </location>
</feature>
<dbReference type="InterPro" id="IPR027268">
    <property type="entry name" value="Peptidase_M4/M1_CTD_sf"/>
</dbReference>
<dbReference type="InterPro" id="IPR050728">
    <property type="entry name" value="Zinc_Metalloprotease_M4"/>
</dbReference>
<reference evidence="10" key="1">
    <citation type="submission" date="2017-02" db="EMBL/GenBank/DDBJ databases">
        <authorList>
            <person name="Daims H."/>
        </authorList>
    </citation>
    <scope>NUCLEOTIDE SEQUENCE [LARGE SCALE GENOMIC DNA]</scope>
</reference>
<feature type="domain" description="FTP" evidence="8">
    <location>
        <begin position="94"/>
        <end position="128"/>
    </location>
</feature>
<evidence type="ECO:0000313" key="9">
    <source>
        <dbReference type="EMBL" id="SJM91209.1"/>
    </source>
</evidence>
<dbReference type="InterPro" id="IPR011096">
    <property type="entry name" value="FTP_domain"/>
</dbReference>
<dbReference type="GO" id="GO:0008270">
    <property type="term" value="F:zinc ion binding"/>
    <property type="evidence" value="ECO:0007669"/>
    <property type="project" value="InterPro"/>
</dbReference>
<feature type="chain" id="PRO_5012684168" description="FTP domain-containing protein" evidence="7">
    <location>
        <begin position="30"/>
        <end position="780"/>
    </location>
</feature>
<evidence type="ECO:0000256" key="4">
    <source>
        <dbReference type="ARBA" id="ARBA00022801"/>
    </source>
</evidence>
<dbReference type="Gene3D" id="1.10.390.10">
    <property type="entry name" value="Neutral Protease Domain 2"/>
    <property type="match status" value="1"/>
</dbReference>
<keyword evidence="10" id="KW-1185">Reference proteome</keyword>
<keyword evidence="2" id="KW-0479">Metal-binding</keyword>
<dbReference type="RefSeq" id="WP_087146441.1">
    <property type="nucleotide sequence ID" value="NZ_FUKJ01000125.1"/>
</dbReference>
<dbReference type="Pfam" id="PF07504">
    <property type="entry name" value="FTP"/>
    <property type="match status" value="1"/>
</dbReference>
<sequence length="780" mass="86807">MRRQYPVSTIRLISLTTALFALPFCVLSAGQNAVCKPSHLASKVISLINCNTATNPKDTEASTRQFIADHADDLNLPKNHFELKLLGRKKSLQGQYARFQKIINGYPVYNGIISVRQDKTGHIRRVHSQDNTPQNLKKPQPKKSLATKATISQNQAEQIALQSLVKNAQGKADLTIHEHAEKIWYPNPDGSLNLAWKMLIVGENPLGDFRMIIDAANGDILLKQNRIQFFQRGQGWVFQPNPVQSSGITSLTDQDNAISPLPTSQLINVTLRGLSESKSDNFLLKGQFVDVASLNNRNYSPSQYPGARQANRKYFYNRDDYRFEQVMVYHTIDSYQRYLQALGFNDNNAIPNGIHQFPIQASAHWYRNDLSFYRPFDDTLHFGDGGVDDAEDADIILHEYGHAIQEAQNPDGGCDSGDDCEMRAMGEGFSDYIAADFHASQGNLAYQNKHAACVGEWDGSAYSKTIPACLRRVDGNKIYPDLVGEKYDDSAIWSRALWNIRAALGSTIANQIILEHHHALPVNASMSMAALEMLSVDAELLGGTHETALRKAFCARKILSKAQCTISKNKKITVYTNKDSFVSQAYANTNNGSHERLKIGGGLNNEIRTLLGFDLGTIDVKKIKSAILELTLADSDNQWGMYGRPIDIHPLRTDFAEGRGGGYNLNLWPWRIFSKTPGVTWNCPADKSIINNRLDCTSSWSGGLASPKKWGQGSGVPVVQTNNMTGKVRWTVTDDLKAGNHRWIIKKTFPETGQAAYYSKEGAAKKRDPTLSPRLVITLK</sequence>
<evidence type="ECO:0000256" key="3">
    <source>
        <dbReference type="ARBA" id="ARBA00022729"/>
    </source>
</evidence>
<dbReference type="EMBL" id="FUKJ01000125">
    <property type="protein sequence ID" value="SJM91209.1"/>
    <property type="molecule type" value="Genomic_DNA"/>
</dbReference>
<keyword evidence="1" id="KW-0645">Protease</keyword>
<dbReference type="Proteomes" id="UP000195442">
    <property type="component" value="Unassembled WGS sequence"/>
</dbReference>
<protein>
    <recommendedName>
        <fullName evidence="8">FTP domain-containing protein</fullName>
    </recommendedName>
</protein>
<evidence type="ECO:0000256" key="5">
    <source>
        <dbReference type="ARBA" id="ARBA00022833"/>
    </source>
</evidence>
<dbReference type="SUPFAM" id="SSF55486">
    <property type="entry name" value="Metalloproteases ('zincins'), catalytic domain"/>
    <property type="match status" value="1"/>
</dbReference>
<evidence type="ECO:0000256" key="7">
    <source>
        <dbReference type="SAM" id="SignalP"/>
    </source>
</evidence>
<gene>
    <name evidence="9" type="ORF">CRENPOLYSF2_2100008</name>
</gene>
<evidence type="ECO:0000256" key="2">
    <source>
        <dbReference type="ARBA" id="ARBA00022723"/>
    </source>
</evidence>
<keyword evidence="3 7" id="KW-0732">Signal</keyword>
<proteinExistence type="predicted"/>
<dbReference type="GO" id="GO:0006508">
    <property type="term" value="P:proteolysis"/>
    <property type="evidence" value="ECO:0007669"/>
    <property type="project" value="UniProtKB-KW"/>
</dbReference>
<organism evidence="9 10">
    <name type="scientific">Crenothrix polyspora</name>
    <dbReference type="NCBI Taxonomy" id="360316"/>
    <lineage>
        <taxon>Bacteria</taxon>
        <taxon>Pseudomonadati</taxon>
        <taxon>Pseudomonadota</taxon>
        <taxon>Gammaproteobacteria</taxon>
        <taxon>Methylococcales</taxon>
        <taxon>Crenotrichaceae</taxon>
        <taxon>Crenothrix</taxon>
    </lineage>
</organism>
<keyword evidence="4" id="KW-0378">Hydrolase</keyword>
<dbReference type="PANTHER" id="PTHR33794">
    <property type="entry name" value="BACILLOLYSIN"/>
    <property type="match status" value="1"/>
</dbReference>
<dbReference type="PANTHER" id="PTHR33794:SF1">
    <property type="entry name" value="BACILLOLYSIN"/>
    <property type="match status" value="1"/>
</dbReference>
<dbReference type="Pfam" id="PF02128">
    <property type="entry name" value="Peptidase_M36"/>
    <property type="match status" value="1"/>
</dbReference>
<keyword evidence="6" id="KW-0482">Metalloprotease</keyword>
<evidence type="ECO:0000313" key="10">
    <source>
        <dbReference type="Proteomes" id="UP000195442"/>
    </source>
</evidence>
<evidence type="ECO:0000259" key="8">
    <source>
        <dbReference type="Pfam" id="PF07504"/>
    </source>
</evidence>
<evidence type="ECO:0000256" key="6">
    <source>
        <dbReference type="ARBA" id="ARBA00023049"/>
    </source>
</evidence>
<dbReference type="InterPro" id="IPR001842">
    <property type="entry name" value="Peptidase_M36"/>
</dbReference>
<dbReference type="AlphaFoldDB" id="A0A1R4H4R3"/>
<keyword evidence="5" id="KW-0862">Zinc</keyword>
<dbReference type="GO" id="GO:0004222">
    <property type="term" value="F:metalloendopeptidase activity"/>
    <property type="evidence" value="ECO:0007669"/>
    <property type="project" value="InterPro"/>
</dbReference>
<dbReference type="GO" id="GO:0005615">
    <property type="term" value="C:extracellular space"/>
    <property type="evidence" value="ECO:0007669"/>
    <property type="project" value="InterPro"/>
</dbReference>
<accession>A0A1R4H4R3</accession>
<name>A0A1R4H4R3_9GAMM</name>
<evidence type="ECO:0000256" key="1">
    <source>
        <dbReference type="ARBA" id="ARBA00022670"/>
    </source>
</evidence>
<dbReference type="OrthoDB" id="5289240at2"/>